<name>A0A401XHW1_9FLAO</name>
<dbReference type="GO" id="GO:0046914">
    <property type="term" value="F:transition metal ion binding"/>
    <property type="evidence" value="ECO:0007669"/>
    <property type="project" value="InterPro"/>
</dbReference>
<gene>
    <name evidence="15" type="primary">sirR</name>
    <name evidence="15" type="ORF">JCM31826_00740</name>
</gene>
<dbReference type="InterPro" id="IPR036390">
    <property type="entry name" value="WH_DNA-bd_sf"/>
</dbReference>
<dbReference type="GO" id="GO:0003677">
    <property type="term" value="F:DNA binding"/>
    <property type="evidence" value="ECO:0007669"/>
    <property type="project" value="UniProtKB-KW"/>
</dbReference>
<dbReference type="InterPro" id="IPR022687">
    <property type="entry name" value="HTH_DTXR"/>
</dbReference>
<dbReference type="PANTHER" id="PTHR33238">
    <property type="entry name" value="IRON (METAL) DEPENDENT REPRESSOR, DTXR FAMILY"/>
    <property type="match status" value="1"/>
</dbReference>
<dbReference type="GO" id="GO:0003700">
    <property type="term" value="F:DNA-binding transcription factor activity"/>
    <property type="evidence" value="ECO:0007669"/>
    <property type="project" value="InterPro"/>
</dbReference>
<dbReference type="PROSITE" id="PS50944">
    <property type="entry name" value="HTH_DTXR"/>
    <property type="match status" value="1"/>
</dbReference>
<evidence type="ECO:0000256" key="11">
    <source>
        <dbReference type="ARBA" id="ARBA00023211"/>
    </source>
</evidence>
<dbReference type="EMBL" id="BHZE01000001">
    <property type="protein sequence ID" value="GCD76592.1"/>
    <property type="molecule type" value="Genomic_DNA"/>
</dbReference>
<comment type="subcellular location">
    <subcellularLocation>
        <location evidence="1">Cytoplasm</location>
    </subcellularLocation>
</comment>
<dbReference type="Pfam" id="PF01325">
    <property type="entry name" value="Fe_dep_repress"/>
    <property type="match status" value="1"/>
</dbReference>
<feature type="domain" description="HTH dtxR-type" evidence="14">
    <location>
        <begin position="1"/>
        <end position="64"/>
    </location>
</feature>
<dbReference type="RefSeq" id="WP_124396672.1">
    <property type="nucleotide sequence ID" value="NZ_BHZE01000001.1"/>
</dbReference>
<evidence type="ECO:0000256" key="7">
    <source>
        <dbReference type="ARBA" id="ARBA00023015"/>
    </source>
</evidence>
<dbReference type="InterPro" id="IPR007167">
    <property type="entry name" value="Fe-transptr_FeoA-like"/>
</dbReference>
<evidence type="ECO:0000256" key="8">
    <source>
        <dbReference type="ARBA" id="ARBA00023125"/>
    </source>
</evidence>
<evidence type="ECO:0000256" key="10">
    <source>
        <dbReference type="ARBA" id="ARBA00023163"/>
    </source>
</evidence>
<evidence type="ECO:0000256" key="6">
    <source>
        <dbReference type="ARBA" id="ARBA00022491"/>
    </source>
</evidence>
<organism evidence="15 16">
    <name type="scientific">Thermaurantimonas aggregans</name>
    <dbReference type="NCBI Taxonomy" id="2173829"/>
    <lineage>
        <taxon>Bacteria</taxon>
        <taxon>Pseudomonadati</taxon>
        <taxon>Bacteroidota</taxon>
        <taxon>Flavobacteriia</taxon>
        <taxon>Flavobacteriales</taxon>
        <taxon>Schleiferiaceae</taxon>
        <taxon>Thermaurantimonas</taxon>
    </lineage>
</organism>
<dbReference type="InterPro" id="IPR036388">
    <property type="entry name" value="WH-like_DNA-bd_sf"/>
</dbReference>
<dbReference type="Gene3D" id="1.10.60.10">
    <property type="entry name" value="Iron dependent repressor, metal binding and dimerisation domain"/>
    <property type="match status" value="1"/>
</dbReference>
<evidence type="ECO:0000313" key="16">
    <source>
        <dbReference type="Proteomes" id="UP000286715"/>
    </source>
</evidence>
<dbReference type="Pfam" id="PF02742">
    <property type="entry name" value="Fe_dep_repr_C"/>
    <property type="match status" value="1"/>
</dbReference>
<evidence type="ECO:0000256" key="13">
    <source>
        <dbReference type="ARBA" id="ARBA00032593"/>
    </source>
</evidence>
<keyword evidence="8" id="KW-0238">DNA-binding</keyword>
<comment type="subunit">
    <text evidence="3">Homodimer.</text>
</comment>
<dbReference type="OrthoDB" id="9791355at2"/>
<dbReference type="Gene3D" id="1.10.10.10">
    <property type="entry name" value="Winged helix-like DNA-binding domain superfamily/Winged helix DNA-binding domain"/>
    <property type="match status" value="1"/>
</dbReference>
<keyword evidence="9" id="KW-0010">Activator</keyword>
<proteinExistence type="inferred from homology"/>
<dbReference type="InterPro" id="IPR036421">
    <property type="entry name" value="Fe_dep_repressor_sf"/>
</dbReference>
<keyword evidence="10" id="KW-0804">Transcription</keyword>
<comment type="similarity">
    <text evidence="2">Belongs to the DtxR/MntR family.</text>
</comment>
<evidence type="ECO:0000256" key="5">
    <source>
        <dbReference type="ARBA" id="ARBA00022490"/>
    </source>
</evidence>
<dbReference type="InterPro" id="IPR022689">
    <property type="entry name" value="Iron_dep_repressor"/>
</dbReference>
<dbReference type="InterPro" id="IPR050536">
    <property type="entry name" value="DtxR_MntR_Metal-Reg"/>
</dbReference>
<reference evidence="15 16" key="1">
    <citation type="submission" date="2018-11" db="EMBL/GenBank/DDBJ databases">
        <title>Schleiferia aggregans sp. nov., a moderately thermophilic heterotrophic bacterium isolated from microbial mats at a terrestrial hot spring.</title>
        <authorList>
            <person name="Iino T."/>
            <person name="Ohkuma M."/>
            <person name="Haruta S."/>
        </authorList>
    </citation>
    <scope>NUCLEOTIDE SEQUENCE [LARGE SCALE GENOMIC DNA]</scope>
    <source>
        <strain evidence="15 16">LA</strain>
    </source>
</reference>
<dbReference type="SUPFAM" id="SSF46785">
    <property type="entry name" value="Winged helix' DNA-binding domain"/>
    <property type="match status" value="1"/>
</dbReference>
<dbReference type="Pfam" id="PF04023">
    <property type="entry name" value="FeoA"/>
    <property type="match status" value="1"/>
</dbReference>
<accession>A0A401XHW1</accession>
<keyword evidence="16" id="KW-1185">Reference proteome</keyword>
<evidence type="ECO:0000313" key="15">
    <source>
        <dbReference type="EMBL" id="GCD76592.1"/>
    </source>
</evidence>
<dbReference type="SMART" id="SM00529">
    <property type="entry name" value="HTH_DTXR"/>
    <property type="match status" value="1"/>
</dbReference>
<keyword evidence="6" id="KW-0678">Repressor</keyword>
<protein>
    <recommendedName>
        <fullName evidence="4">Transcriptional regulator MntR</fullName>
    </recommendedName>
    <alternativeName>
        <fullName evidence="13">Manganese transport regulator</fullName>
    </alternativeName>
</protein>
<evidence type="ECO:0000256" key="12">
    <source>
        <dbReference type="ARBA" id="ARBA00025185"/>
    </source>
</evidence>
<dbReference type="GO" id="GO:0046983">
    <property type="term" value="F:protein dimerization activity"/>
    <property type="evidence" value="ECO:0007669"/>
    <property type="project" value="InterPro"/>
</dbReference>
<evidence type="ECO:0000259" key="14">
    <source>
        <dbReference type="PROSITE" id="PS50944"/>
    </source>
</evidence>
<dbReference type="Gene3D" id="2.30.30.90">
    <property type="match status" value="1"/>
</dbReference>
<dbReference type="InterPro" id="IPR038157">
    <property type="entry name" value="FeoA_core_dom"/>
</dbReference>
<comment type="caution">
    <text evidence="15">The sequence shown here is derived from an EMBL/GenBank/DDBJ whole genome shotgun (WGS) entry which is preliminary data.</text>
</comment>
<dbReference type="SUPFAM" id="SSF47979">
    <property type="entry name" value="Iron-dependent repressor protein, dimerization domain"/>
    <property type="match status" value="1"/>
</dbReference>
<dbReference type="AlphaFoldDB" id="A0A401XHW1"/>
<dbReference type="GO" id="GO:0005737">
    <property type="term" value="C:cytoplasm"/>
    <property type="evidence" value="ECO:0007669"/>
    <property type="project" value="UniProtKB-SubCell"/>
</dbReference>
<keyword evidence="5" id="KW-0963">Cytoplasm</keyword>
<dbReference type="Proteomes" id="UP000286715">
    <property type="component" value="Unassembled WGS sequence"/>
</dbReference>
<keyword evidence="11" id="KW-0464">Manganese</keyword>
<dbReference type="PANTHER" id="PTHR33238:SF11">
    <property type="entry name" value="TRANSCRIPTIONAL REGULATOR MNTR"/>
    <property type="match status" value="1"/>
</dbReference>
<evidence type="ECO:0000256" key="2">
    <source>
        <dbReference type="ARBA" id="ARBA00007871"/>
    </source>
</evidence>
<keyword evidence="7" id="KW-0805">Transcription regulation</keyword>
<evidence type="ECO:0000256" key="9">
    <source>
        <dbReference type="ARBA" id="ARBA00023159"/>
    </source>
</evidence>
<dbReference type="InterPro" id="IPR001367">
    <property type="entry name" value="Fe_dep_repressor"/>
</dbReference>
<comment type="function">
    <text evidence="12">In the presence of manganese, represses expression of mntH and mntS. Up-regulates expression of mntP.</text>
</comment>
<evidence type="ECO:0000256" key="1">
    <source>
        <dbReference type="ARBA" id="ARBA00004496"/>
    </source>
</evidence>
<evidence type="ECO:0000256" key="4">
    <source>
        <dbReference type="ARBA" id="ARBA00022386"/>
    </source>
</evidence>
<evidence type="ECO:0000256" key="3">
    <source>
        <dbReference type="ARBA" id="ARBA00011738"/>
    </source>
</evidence>
<sequence>MYSLSEENYLKTIFDLSNGGTTPVSTSAIAAALDAKPPSVTEMIKKLTDKGLTVYEKYQGCLLTEQGRHLAVRIVRKHRLWEVFLVQNLGMGWDEVHSIAEQMEHIQSDALIEKLDEYLGFPKFDPHGEPIPDRNGNIARNNYEKLSLMNEGDSGVLRAVTCDTTDFLQYLDTENVCLGCIVKILKKYPHDSSLKIEINRTKSTNISQKTAELLLIERI</sequence>